<evidence type="ECO:0000313" key="2">
    <source>
        <dbReference type="EMBL" id="ACZ38279.1"/>
    </source>
</evidence>
<dbReference type="InterPro" id="IPR001279">
    <property type="entry name" value="Metallo-B-lactamas"/>
</dbReference>
<organism evidence="2 3">
    <name type="scientific">Sphaerobacter thermophilus (strain ATCC 49802 / DSM 20745 / KCCM 41009 / NCIMB 13125 / S 6022)</name>
    <dbReference type="NCBI Taxonomy" id="479434"/>
    <lineage>
        <taxon>Bacteria</taxon>
        <taxon>Pseudomonadati</taxon>
        <taxon>Thermomicrobiota</taxon>
        <taxon>Thermomicrobia</taxon>
        <taxon>Sphaerobacterales</taxon>
        <taxon>Sphaerobacterineae</taxon>
        <taxon>Sphaerobacteraceae</taxon>
        <taxon>Sphaerobacter</taxon>
    </lineage>
</organism>
<dbReference type="Gene3D" id="3.60.15.10">
    <property type="entry name" value="Ribonuclease Z/Hydroxyacylglutathione hydrolase-like"/>
    <property type="match status" value="1"/>
</dbReference>
<dbReference type="AlphaFoldDB" id="D1C212"/>
<proteinExistence type="predicted"/>
<feature type="domain" description="Metallo-beta-lactamase" evidence="1">
    <location>
        <begin position="21"/>
        <end position="212"/>
    </location>
</feature>
<dbReference type="EMBL" id="CP001823">
    <property type="protein sequence ID" value="ACZ38279.1"/>
    <property type="molecule type" value="Genomic_DNA"/>
</dbReference>
<dbReference type="InterPro" id="IPR050855">
    <property type="entry name" value="NDM-1-like"/>
</dbReference>
<dbReference type="KEGG" id="sti:Sthe_0842"/>
<dbReference type="SMART" id="SM00849">
    <property type="entry name" value="Lactamase_B"/>
    <property type="match status" value="1"/>
</dbReference>
<dbReference type="Pfam" id="PF00753">
    <property type="entry name" value="Lactamase_B"/>
    <property type="match status" value="1"/>
</dbReference>
<name>D1C212_SPHTD</name>
<reference evidence="2 3" key="2">
    <citation type="journal article" date="2010" name="Stand. Genomic Sci.">
        <title>Complete genome sequence of Desulfohalobium retbaense type strain (HR(100)).</title>
        <authorList>
            <person name="Spring S."/>
            <person name="Nolan M."/>
            <person name="Lapidus A."/>
            <person name="Glavina Del Rio T."/>
            <person name="Copeland A."/>
            <person name="Tice H."/>
            <person name="Cheng J.F."/>
            <person name="Lucas S."/>
            <person name="Land M."/>
            <person name="Chen F."/>
            <person name="Bruce D."/>
            <person name="Goodwin L."/>
            <person name="Pitluck S."/>
            <person name="Ivanova N."/>
            <person name="Mavromatis K."/>
            <person name="Mikhailova N."/>
            <person name="Pati A."/>
            <person name="Chen A."/>
            <person name="Palaniappan K."/>
            <person name="Hauser L."/>
            <person name="Chang Y.J."/>
            <person name="Jeffries C.D."/>
            <person name="Munk C."/>
            <person name="Kiss H."/>
            <person name="Chain P."/>
            <person name="Han C."/>
            <person name="Brettin T."/>
            <person name="Detter J.C."/>
            <person name="Schuler E."/>
            <person name="Goker M."/>
            <person name="Rohde M."/>
            <person name="Bristow J."/>
            <person name="Eisen J.A."/>
            <person name="Markowitz V."/>
            <person name="Hugenholtz P."/>
            <person name="Kyrpides N.C."/>
            <person name="Klenk H.P."/>
        </authorList>
    </citation>
    <scope>NUCLEOTIDE SEQUENCE [LARGE SCALE GENOMIC DNA]</scope>
    <source>
        <strain evidence="3">ATCC 49802 / DSM 20745 / S 6022</strain>
    </source>
</reference>
<dbReference type="RefSeq" id="WP_012871326.1">
    <property type="nucleotide sequence ID" value="NC_013523.1"/>
</dbReference>
<dbReference type="PANTHER" id="PTHR42951">
    <property type="entry name" value="METALLO-BETA-LACTAMASE DOMAIN-CONTAINING"/>
    <property type="match status" value="1"/>
</dbReference>
<keyword evidence="3" id="KW-1185">Reference proteome</keyword>
<evidence type="ECO:0000259" key="1">
    <source>
        <dbReference type="SMART" id="SM00849"/>
    </source>
</evidence>
<sequence>MKVTTHGDYLIQVTRWPLLFPVNVYLVREDDGFTLIDTGANGSGPGILAAATALGATIRRIVLTHAHSDHVGALDQLRGALPAAEVLMTDRSARLLRGERTLEIDGEHVTIPGRWPRRVTRPTHTIEPGDRVGSLQVVAAPGHAPDQVAFLDTRDHTLIAGDAFQTRGDVAVAGTIVPTFPFPSLFTWDKEAALDSARLLRSLEPSRLATGHGPVLEDPLAAMDRAIAVAQRKLAGGVPHGA</sequence>
<dbReference type="HOGENOM" id="CLU_030571_2_4_0"/>
<dbReference type="OrthoDB" id="9802248at2"/>
<dbReference type="InParanoid" id="D1C212"/>
<dbReference type="PANTHER" id="PTHR42951:SF9">
    <property type="entry name" value="METAL-DEPENDENT HYDROLASE"/>
    <property type="match status" value="1"/>
</dbReference>
<dbReference type="Proteomes" id="UP000002027">
    <property type="component" value="Chromosome 1"/>
</dbReference>
<accession>D1C212</accession>
<protein>
    <submittedName>
        <fullName evidence="2">Beta-lactamase domain protein</fullName>
    </submittedName>
</protein>
<dbReference type="eggNOG" id="COG0491">
    <property type="taxonomic scope" value="Bacteria"/>
</dbReference>
<gene>
    <name evidence="2" type="ordered locus">Sthe_0842</name>
</gene>
<reference evidence="3" key="1">
    <citation type="submission" date="2009-11" db="EMBL/GenBank/DDBJ databases">
        <title>The complete chromosome 1 of Sphaerobacter thermophilus DSM 20745.</title>
        <authorList>
            <person name="Lucas S."/>
            <person name="Copeland A."/>
            <person name="Lapidus A."/>
            <person name="Glavina del Rio T."/>
            <person name="Dalin E."/>
            <person name="Tice H."/>
            <person name="Bruce D."/>
            <person name="Goodwin L."/>
            <person name="Pitluck S."/>
            <person name="Kyrpides N."/>
            <person name="Mavromatis K."/>
            <person name="Ivanova N."/>
            <person name="Mikhailova N."/>
            <person name="LaButti K.M."/>
            <person name="Clum A."/>
            <person name="Sun H.I."/>
            <person name="Brettin T."/>
            <person name="Detter J.C."/>
            <person name="Han C."/>
            <person name="Larimer F."/>
            <person name="Land M."/>
            <person name="Hauser L."/>
            <person name="Markowitz V."/>
            <person name="Cheng J.F."/>
            <person name="Hugenholtz P."/>
            <person name="Woyke T."/>
            <person name="Wu D."/>
            <person name="Steenblock K."/>
            <person name="Schneider S."/>
            <person name="Pukall R."/>
            <person name="Goeker M."/>
            <person name="Klenk H.P."/>
            <person name="Eisen J.A."/>
        </authorList>
    </citation>
    <scope>NUCLEOTIDE SEQUENCE [LARGE SCALE GENOMIC DNA]</scope>
    <source>
        <strain evidence="3">ATCC 49802 / DSM 20745 / S 6022</strain>
    </source>
</reference>
<dbReference type="CDD" id="cd07721">
    <property type="entry name" value="yflN-like_MBL-fold"/>
    <property type="match status" value="1"/>
</dbReference>
<dbReference type="FunCoup" id="D1C212">
    <property type="interactions" value="3"/>
</dbReference>
<dbReference type="SUPFAM" id="SSF56281">
    <property type="entry name" value="Metallo-hydrolase/oxidoreductase"/>
    <property type="match status" value="1"/>
</dbReference>
<dbReference type="InterPro" id="IPR036866">
    <property type="entry name" value="RibonucZ/Hydroxyglut_hydro"/>
</dbReference>
<evidence type="ECO:0000313" key="3">
    <source>
        <dbReference type="Proteomes" id="UP000002027"/>
    </source>
</evidence>
<dbReference type="STRING" id="479434.Sthe_0842"/>